<dbReference type="InterPro" id="IPR022409">
    <property type="entry name" value="PKD/Chitinase_dom"/>
</dbReference>
<dbReference type="PROSITE" id="PS50093">
    <property type="entry name" value="PKD"/>
    <property type="match status" value="1"/>
</dbReference>
<dbReference type="AlphaFoldDB" id="A0A6J4UPE3"/>
<feature type="chain" id="PRO_5027026624" description="PKD domain-containing protein" evidence="2">
    <location>
        <begin position="33"/>
        <end position="778"/>
    </location>
</feature>
<accession>A0A6J4UPE3</accession>
<evidence type="ECO:0000259" key="3">
    <source>
        <dbReference type="PROSITE" id="PS50093"/>
    </source>
</evidence>
<dbReference type="SMART" id="SM00089">
    <property type="entry name" value="PKD"/>
    <property type="match status" value="2"/>
</dbReference>
<dbReference type="GO" id="GO:0005975">
    <property type="term" value="P:carbohydrate metabolic process"/>
    <property type="evidence" value="ECO:0007669"/>
    <property type="project" value="UniProtKB-ARBA"/>
</dbReference>
<dbReference type="EMBL" id="CADCWC010000473">
    <property type="protein sequence ID" value="CAA9554680.1"/>
    <property type="molecule type" value="Genomic_DNA"/>
</dbReference>
<organism evidence="4">
    <name type="scientific">uncultured Thermoleophilia bacterium</name>
    <dbReference type="NCBI Taxonomy" id="1497501"/>
    <lineage>
        <taxon>Bacteria</taxon>
        <taxon>Bacillati</taxon>
        <taxon>Actinomycetota</taxon>
        <taxon>Thermoleophilia</taxon>
        <taxon>environmental samples</taxon>
    </lineage>
</organism>
<proteinExistence type="predicted"/>
<dbReference type="Pfam" id="PF18911">
    <property type="entry name" value="PKD_4"/>
    <property type="match status" value="2"/>
</dbReference>
<dbReference type="InterPro" id="IPR035986">
    <property type="entry name" value="PKD_dom_sf"/>
</dbReference>
<dbReference type="CDD" id="cd00146">
    <property type="entry name" value="PKD"/>
    <property type="match status" value="1"/>
</dbReference>
<dbReference type="Gene3D" id="2.60.40.10">
    <property type="entry name" value="Immunoglobulins"/>
    <property type="match status" value="2"/>
</dbReference>
<protein>
    <recommendedName>
        <fullName evidence="3">PKD domain-containing protein</fullName>
    </recommendedName>
</protein>
<evidence type="ECO:0000256" key="1">
    <source>
        <dbReference type="SAM" id="MobiDB-lite"/>
    </source>
</evidence>
<dbReference type="InterPro" id="IPR000601">
    <property type="entry name" value="PKD_dom"/>
</dbReference>
<feature type="region of interest" description="Disordered" evidence="1">
    <location>
        <begin position="196"/>
        <end position="215"/>
    </location>
</feature>
<dbReference type="PANTHER" id="PTHR34677">
    <property type="match status" value="1"/>
</dbReference>
<keyword evidence="2" id="KW-0732">Signal</keyword>
<feature type="signal peptide" evidence="2">
    <location>
        <begin position="1"/>
        <end position="32"/>
    </location>
</feature>
<evidence type="ECO:0000313" key="4">
    <source>
        <dbReference type="EMBL" id="CAA9554680.1"/>
    </source>
</evidence>
<evidence type="ECO:0000256" key="2">
    <source>
        <dbReference type="SAM" id="SignalP"/>
    </source>
</evidence>
<gene>
    <name evidence="4" type="ORF">AVDCRST_MAG79-2984</name>
</gene>
<dbReference type="InterPro" id="IPR013783">
    <property type="entry name" value="Ig-like_fold"/>
</dbReference>
<reference evidence="4" key="1">
    <citation type="submission" date="2020-02" db="EMBL/GenBank/DDBJ databases">
        <authorList>
            <person name="Meier V. D."/>
        </authorList>
    </citation>
    <scope>NUCLEOTIDE SEQUENCE</scope>
    <source>
        <strain evidence="4">AVDCRST_MAG79</strain>
    </source>
</reference>
<sequence>MRVGLPRIAGSRLQPLLLVAVLLLAVPAAAGAQEPAAVVFDETPARVTSATSATFAFSADGAASFACATDGAPVAPCPSPFTIDGLAQGSHTFAVRALDAAGGTVAEGGFTWVIDLDKPTATILTGPSGTVPTGKAVVTFESLDADLARLECQLGVEPYDKCTSPLDVEVEPGLNVLRVRAVDEAGNLGEPDVLEWTGAEPAPAKPSLAGPPAQTASRDATFTFTAAGAQNYACTLDGLQLADCASPQKVTVDKDGKHTFEVRGIAPGGAEGPATSLTWTVDTGQPAVTLAASPAKLTNSGVAAFVLASEPGVTLTCRLVRPGGSDPFAPCGTSKTYEGLGSGSYTFEVQAVDAVGNSGAASHSWRVDQDAPTVTITARPPEVSTDASAELAFLAGEEGSSLSCALDGGEFAPCESPVTVQHAVLGPRAFAVRATDAAGNTGPAEGAAWRVAVEAAFDWVPAAAVVDQPVTFTSRSKGAVAGLAWDLDDDGDFDDATGATAQRTFAEAGTYKIRLRVTHPSGKTAEAEADVTVGRTPLTTIPPGTSGGTDARPPVAGFVFAPQAPVAGQDVTLSSTSSDPDGTIAGVAWDLDGDGQFDDASGPAATRAFPEGTHLVGLRVVDSDGLAATSFATVVVGAAPGSPAAPAAPPAPAPRPKALALLKPFPTVRIAGTAVGRRIQLRIFAVKAPRNTTVDVRCRGRGCPFTLDRHRIKGRTRTVRIRRLERRALRAGIVIEVRVHAPGRVGKYTRLLMRSAAAPKRTDACVSGTRRLKVACPA</sequence>
<feature type="domain" description="PKD" evidence="3">
    <location>
        <begin position="453"/>
        <end position="533"/>
    </location>
</feature>
<name>A0A6J4UPE3_9ACTN</name>
<dbReference type="PANTHER" id="PTHR34677:SF3">
    <property type="entry name" value="BACTERIAL IG-LIKE DOMAIN-CONTAINING PROTEIN"/>
    <property type="match status" value="1"/>
</dbReference>
<dbReference type="SUPFAM" id="SSF49299">
    <property type="entry name" value="PKD domain"/>
    <property type="match status" value="2"/>
</dbReference>